<feature type="compositionally biased region" description="Basic and acidic residues" evidence="1">
    <location>
        <begin position="63"/>
        <end position="82"/>
    </location>
</feature>
<feature type="region of interest" description="Disordered" evidence="1">
    <location>
        <begin position="1"/>
        <end position="82"/>
    </location>
</feature>
<name>A0A7C2XRY2_9BACT</name>
<sequence length="108" mass="11985">MAPEIGSHNPPASPQLTQALVGRGSSRNNGELSRSGREVRQAESQRQDAEEQVRQAQHNKQQAIERLRQARADEQKAEQQLREARTRRLQAVGGNLTSPRGTVVNVLI</sequence>
<dbReference type="Proteomes" id="UP000885986">
    <property type="component" value="Unassembled WGS sequence"/>
</dbReference>
<proteinExistence type="predicted"/>
<organism evidence="2">
    <name type="scientific">Desulfurivibrio alkaliphilus</name>
    <dbReference type="NCBI Taxonomy" id="427923"/>
    <lineage>
        <taxon>Bacteria</taxon>
        <taxon>Pseudomonadati</taxon>
        <taxon>Thermodesulfobacteriota</taxon>
        <taxon>Desulfobulbia</taxon>
        <taxon>Desulfobulbales</taxon>
        <taxon>Desulfobulbaceae</taxon>
        <taxon>Desulfurivibrio</taxon>
    </lineage>
</organism>
<evidence type="ECO:0000256" key="1">
    <source>
        <dbReference type="SAM" id="MobiDB-lite"/>
    </source>
</evidence>
<feature type="compositionally biased region" description="Basic and acidic residues" evidence="1">
    <location>
        <begin position="34"/>
        <end position="53"/>
    </location>
</feature>
<dbReference type="AlphaFoldDB" id="A0A7C2XRY2"/>
<protein>
    <submittedName>
        <fullName evidence="2">Uncharacterized protein</fullName>
    </submittedName>
</protein>
<dbReference type="EMBL" id="DSDS01000149">
    <property type="protein sequence ID" value="HET98351.1"/>
    <property type="molecule type" value="Genomic_DNA"/>
</dbReference>
<evidence type="ECO:0000313" key="2">
    <source>
        <dbReference type="EMBL" id="HET98351.1"/>
    </source>
</evidence>
<comment type="caution">
    <text evidence="2">The sequence shown here is derived from an EMBL/GenBank/DDBJ whole genome shotgun (WGS) entry which is preliminary data.</text>
</comment>
<accession>A0A7C2XRY2</accession>
<reference evidence="2" key="1">
    <citation type="journal article" date="2020" name="mSystems">
        <title>Genome- and Community-Level Interaction Insights into Carbon Utilization and Element Cycling Functions of Hydrothermarchaeota in Hydrothermal Sediment.</title>
        <authorList>
            <person name="Zhou Z."/>
            <person name="Liu Y."/>
            <person name="Xu W."/>
            <person name="Pan J."/>
            <person name="Luo Z.H."/>
            <person name="Li M."/>
        </authorList>
    </citation>
    <scope>NUCLEOTIDE SEQUENCE [LARGE SCALE GENOMIC DNA]</scope>
    <source>
        <strain evidence="2">SpSt-1224</strain>
    </source>
</reference>
<gene>
    <name evidence="2" type="ORF">ENN98_06625</name>
</gene>